<reference evidence="2 3" key="1">
    <citation type="submission" date="2020-08" db="EMBL/GenBank/DDBJ databases">
        <title>Genomic Encyclopedia of Type Strains, Phase IV (KMG-IV): sequencing the most valuable type-strain genomes for metagenomic binning, comparative biology and taxonomic classification.</title>
        <authorList>
            <person name="Goeker M."/>
        </authorList>
    </citation>
    <scope>NUCLEOTIDE SEQUENCE [LARGE SCALE GENOMIC DNA]</scope>
    <source>
        <strain evidence="2 3">DSM 19612</strain>
    </source>
</reference>
<dbReference type="InterPro" id="IPR006674">
    <property type="entry name" value="HD_domain"/>
</dbReference>
<dbReference type="RefSeq" id="WP_174497342.1">
    <property type="nucleotide sequence ID" value="NZ_CADDWK010000014.1"/>
</dbReference>
<dbReference type="Pfam" id="PF01966">
    <property type="entry name" value="HD"/>
    <property type="match status" value="1"/>
</dbReference>
<protein>
    <recommendedName>
        <fullName evidence="1">HD domain-containing protein</fullName>
    </recommendedName>
</protein>
<dbReference type="Gene3D" id="1.10.3210.10">
    <property type="entry name" value="Hypothetical protein af1432"/>
    <property type="match status" value="1"/>
</dbReference>
<gene>
    <name evidence="2" type="ORF">HNQ94_003316</name>
</gene>
<organism evidence="2 3">
    <name type="scientific">Salirhabdus euzebyi</name>
    <dbReference type="NCBI Taxonomy" id="394506"/>
    <lineage>
        <taxon>Bacteria</taxon>
        <taxon>Bacillati</taxon>
        <taxon>Bacillota</taxon>
        <taxon>Bacilli</taxon>
        <taxon>Bacillales</taxon>
        <taxon>Bacillaceae</taxon>
        <taxon>Salirhabdus</taxon>
    </lineage>
</organism>
<evidence type="ECO:0000313" key="3">
    <source>
        <dbReference type="Proteomes" id="UP000581688"/>
    </source>
</evidence>
<dbReference type="InterPro" id="IPR006675">
    <property type="entry name" value="HDIG_dom"/>
</dbReference>
<keyword evidence="3" id="KW-1185">Reference proteome</keyword>
<sequence length="187" mass="21947">MRNVTLVEIFNHRITQKYLRRSGIHHAVKTTQYAYKLAIDYGVDVDMATKAALLHDIGHYEWYREGKWDYDEYRKHDIHAIKGAERAHKLLIRLGEDRLAAKEITLAILLHTDSYLNFSVQDFRTPLQTVVATADEMDEQPKGLHHYNKMEVKEAITLLTEIDEKINQHYKSKLVRINSSKLFIQDK</sequence>
<proteinExistence type="predicted"/>
<dbReference type="EMBL" id="JACHGH010000012">
    <property type="protein sequence ID" value="MBB6454827.1"/>
    <property type="molecule type" value="Genomic_DNA"/>
</dbReference>
<evidence type="ECO:0000313" key="2">
    <source>
        <dbReference type="EMBL" id="MBB6454827.1"/>
    </source>
</evidence>
<dbReference type="InterPro" id="IPR003607">
    <property type="entry name" value="HD/PDEase_dom"/>
</dbReference>
<name>A0A841Q990_9BACI</name>
<comment type="caution">
    <text evidence="2">The sequence shown here is derived from an EMBL/GenBank/DDBJ whole genome shotgun (WGS) entry which is preliminary data.</text>
</comment>
<feature type="domain" description="HD" evidence="1">
    <location>
        <begin position="23"/>
        <end position="140"/>
    </location>
</feature>
<dbReference type="SUPFAM" id="SSF109604">
    <property type="entry name" value="HD-domain/PDEase-like"/>
    <property type="match status" value="1"/>
</dbReference>
<evidence type="ECO:0000259" key="1">
    <source>
        <dbReference type="PROSITE" id="PS51831"/>
    </source>
</evidence>
<dbReference type="CDD" id="cd00077">
    <property type="entry name" value="HDc"/>
    <property type="match status" value="1"/>
</dbReference>
<dbReference type="PROSITE" id="PS51831">
    <property type="entry name" value="HD"/>
    <property type="match status" value="1"/>
</dbReference>
<dbReference type="AlphaFoldDB" id="A0A841Q990"/>
<dbReference type="SMART" id="SM00471">
    <property type="entry name" value="HDc"/>
    <property type="match status" value="1"/>
</dbReference>
<accession>A0A841Q990</accession>
<dbReference type="Proteomes" id="UP000581688">
    <property type="component" value="Unassembled WGS sequence"/>
</dbReference>
<dbReference type="NCBIfam" id="TIGR00277">
    <property type="entry name" value="HDIG"/>
    <property type="match status" value="1"/>
</dbReference>